<sequence>MPPRTKKAEPVATATTVQPSRKRAASATSTVPPLKRVTRNGTKDVKATEAPVPAVKPKRRSHAQVLADAAQKQADLEALLEEMKENRRKLAEIEIDEEETQEMEDDARIENLHDLEDPSDEDEPFFPVNDDIELDDADLDGVDESVKTKNLKRQDLKPGRGETTAAVAEIRDKIRSQRTQRNVGRGGSVKGKAKNKKTQNPGNPRSAGGLHTDWKNRSDKVIDSLTVDDHSDDTGLGGLDDEDVIAEMPPITVKPKVQSNEVTAPKTRKAIVTPVKSSSKKATRTILATKLRPSIKKELSSESVIELSDSGTPSPKTKTLPEFMVAAWNMRGTDTAYGLLFTDAQPFIRYAKGPQLLEVVKVAAEGLWPKSDYVVKKGDALYEKVKFYDRCTEARSKIGARAQAVVEAFFAQDVYAQNVTERQGYALYALQKDGPLLYQNPSPRNIKPNAPGYLAPTGSFLSDHIVQVIKVFLPHYAQSALEHGIPIGLLGMAAAGLERAFRMYTSTGEKSSRTTGFTLVNVNNAVEAYAQSAAKISESRWKRLQDLCGVLVADAATLSMEDSEVFEISASRHLMYDASSPPPESK</sequence>
<comment type="caution">
    <text evidence="2">The sequence shown here is derived from an EMBL/GenBank/DDBJ whole genome shotgun (WGS) entry which is preliminary data.</text>
</comment>
<accession>A0A9W9DJQ2</accession>
<dbReference type="EMBL" id="JANVFS010000026">
    <property type="protein sequence ID" value="KAJ4472766.1"/>
    <property type="molecule type" value="Genomic_DNA"/>
</dbReference>
<feature type="region of interest" description="Disordered" evidence="1">
    <location>
        <begin position="114"/>
        <end position="133"/>
    </location>
</feature>
<proteinExistence type="predicted"/>
<evidence type="ECO:0000313" key="3">
    <source>
        <dbReference type="Proteomes" id="UP001150238"/>
    </source>
</evidence>
<feature type="region of interest" description="Disordered" evidence="1">
    <location>
        <begin position="138"/>
        <end position="215"/>
    </location>
</feature>
<evidence type="ECO:0000256" key="1">
    <source>
        <dbReference type="SAM" id="MobiDB-lite"/>
    </source>
</evidence>
<dbReference type="Proteomes" id="UP001150238">
    <property type="component" value="Unassembled WGS sequence"/>
</dbReference>
<feature type="compositionally biased region" description="Acidic residues" evidence="1">
    <location>
        <begin position="117"/>
        <end position="133"/>
    </location>
</feature>
<reference evidence="2" key="1">
    <citation type="submission" date="2022-08" db="EMBL/GenBank/DDBJ databases">
        <authorList>
            <consortium name="DOE Joint Genome Institute"/>
            <person name="Min B."/>
            <person name="Riley R."/>
            <person name="Sierra-Patev S."/>
            <person name="Naranjo-Ortiz M."/>
            <person name="Looney B."/>
            <person name="Konkel Z."/>
            <person name="Slot J.C."/>
            <person name="Sakamoto Y."/>
            <person name="Steenwyk J.L."/>
            <person name="Rokas A."/>
            <person name="Carro J."/>
            <person name="Camarero S."/>
            <person name="Ferreira P."/>
            <person name="Molpeceres G."/>
            <person name="Ruiz-Duenas F.J."/>
            <person name="Serrano A."/>
            <person name="Henrissat B."/>
            <person name="Drula E."/>
            <person name="Hughes K.W."/>
            <person name="Mata J.L."/>
            <person name="Ishikawa N.K."/>
            <person name="Vargas-Isla R."/>
            <person name="Ushijima S."/>
            <person name="Smith C.A."/>
            <person name="Ahrendt S."/>
            <person name="Andreopoulos W."/>
            <person name="He G."/>
            <person name="Labutti K."/>
            <person name="Lipzen A."/>
            <person name="Ng V."/>
            <person name="Sandor L."/>
            <person name="Barry K."/>
            <person name="Martinez A.T."/>
            <person name="Xiao Y."/>
            <person name="Gibbons J.G."/>
            <person name="Terashima K."/>
            <person name="Hibbett D.S."/>
            <person name="Grigoriev I.V."/>
        </authorList>
    </citation>
    <scope>NUCLEOTIDE SEQUENCE</scope>
    <source>
        <strain evidence="2">Sp2 HRB7682 ss15</strain>
    </source>
</reference>
<reference evidence="2" key="2">
    <citation type="journal article" date="2023" name="Proc. Natl. Acad. Sci. U.S.A.">
        <title>A global phylogenomic analysis of the shiitake genus Lentinula.</title>
        <authorList>
            <person name="Sierra-Patev S."/>
            <person name="Min B."/>
            <person name="Naranjo-Ortiz M."/>
            <person name="Looney B."/>
            <person name="Konkel Z."/>
            <person name="Slot J.C."/>
            <person name="Sakamoto Y."/>
            <person name="Steenwyk J.L."/>
            <person name="Rokas A."/>
            <person name="Carro J."/>
            <person name="Camarero S."/>
            <person name="Ferreira P."/>
            <person name="Molpeceres G."/>
            <person name="Ruiz-Duenas F.J."/>
            <person name="Serrano A."/>
            <person name="Henrissat B."/>
            <person name="Drula E."/>
            <person name="Hughes K.W."/>
            <person name="Mata J.L."/>
            <person name="Ishikawa N.K."/>
            <person name="Vargas-Isla R."/>
            <person name="Ushijima S."/>
            <person name="Smith C.A."/>
            <person name="Donoghue J."/>
            <person name="Ahrendt S."/>
            <person name="Andreopoulos W."/>
            <person name="He G."/>
            <person name="LaButti K."/>
            <person name="Lipzen A."/>
            <person name="Ng V."/>
            <person name="Riley R."/>
            <person name="Sandor L."/>
            <person name="Barry K."/>
            <person name="Martinez A.T."/>
            <person name="Xiao Y."/>
            <person name="Gibbons J.G."/>
            <person name="Terashima K."/>
            <person name="Grigoriev I.V."/>
            <person name="Hibbett D."/>
        </authorList>
    </citation>
    <scope>NUCLEOTIDE SEQUENCE</scope>
    <source>
        <strain evidence="2">Sp2 HRB7682 ss15</strain>
    </source>
</reference>
<protein>
    <submittedName>
        <fullName evidence="2">Uncharacterized protein</fullName>
    </submittedName>
</protein>
<organism evidence="2 3">
    <name type="scientific">Lentinula lateritia</name>
    <dbReference type="NCBI Taxonomy" id="40482"/>
    <lineage>
        <taxon>Eukaryota</taxon>
        <taxon>Fungi</taxon>
        <taxon>Dikarya</taxon>
        <taxon>Basidiomycota</taxon>
        <taxon>Agaricomycotina</taxon>
        <taxon>Agaricomycetes</taxon>
        <taxon>Agaricomycetidae</taxon>
        <taxon>Agaricales</taxon>
        <taxon>Marasmiineae</taxon>
        <taxon>Omphalotaceae</taxon>
        <taxon>Lentinula</taxon>
    </lineage>
</organism>
<gene>
    <name evidence="2" type="ORF">C8J55DRAFT_490979</name>
</gene>
<feature type="region of interest" description="Disordered" evidence="1">
    <location>
        <begin position="1"/>
        <end position="63"/>
    </location>
</feature>
<feature type="compositionally biased region" description="Basic and acidic residues" evidence="1">
    <location>
        <begin position="144"/>
        <end position="160"/>
    </location>
</feature>
<evidence type="ECO:0000313" key="2">
    <source>
        <dbReference type="EMBL" id="KAJ4472766.1"/>
    </source>
</evidence>
<name>A0A9W9DJQ2_9AGAR</name>
<dbReference type="AlphaFoldDB" id="A0A9W9DJQ2"/>